<sequence>MDNILQIDSDNMGGVEAVFYTAHSNIDWDQFPDTDGLRLIGDIVLKEGATWGMLVFTRDSAGFNLVPKQDQRGIYYNHDLKGSFPKDTPELAQLLYKIMRGRYVVLHRDFNGYLKFSGHRDFSLGFEYKYASGDSPSRNNAYAAGFKAESIFPAFFYSGNFEVTDLGEANPPVPGSGSGEPIKVMFNGEVVKIVQPGETLSIESEFTLEFKILI</sequence>
<accession>A0A6P1NZK1</accession>
<dbReference type="KEGG" id="nib:GU926_08255"/>
<dbReference type="Proteomes" id="UP000464214">
    <property type="component" value="Chromosome"/>
</dbReference>
<dbReference type="RefSeq" id="WP_160690817.1">
    <property type="nucleotide sequence ID" value="NZ_CP047897.1"/>
</dbReference>
<organism evidence="1 2">
    <name type="scientific">Nibribacter ruber</name>
    <dbReference type="NCBI Taxonomy" id="2698458"/>
    <lineage>
        <taxon>Bacteria</taxon>
        <taxon>Pseudomonadati</taxon>
        <taxon>Bacteroidota</taxon>
        <taxon>Cytophagia</taxon>
        <taxon>Cytophagales</taxon>
        <taxon>Hymenobacteraceae</taxon>
        <taxon>Nibribacter</taxon>
    </lineage>
</organism>
<protein>
    <submittedName>
        <fullName evidence="1">Uncharacterized protein</fullName>
    </submittedName>
</protein>
<proteinExistence type="predicted"/>
<evidence type="ECO:0000313" key="1">
    <source>
        <dbReference type="EMBL" id="QHL87428.1"/>
    </source>
</evidence>
<dbReference type="EMBL" id="CP047897">
    <property type="protein sequence ID" value="QHL87428.1"/>
    <property type="molecule type" value="Genomic_DNA"/>
</dbReference>
<evidence type="ECO:0000313" key="2">
    <source>
        <dbReference type="Proteomes" id="UP000464214"/>
    </source>
</evidence>
<gene>
    <name evidence="1" type="ORF">GU926_08255</name>
</gene>
<name>A0A6P1NZK1_9BACT</name>
<keyword evidence="2" id="KW-1185">Reference proteome</keyword>
<reference evidence="1 2" key="1">
    <citation type="submission" date="2020-01" db="EMBL/GenBank/DDBJ databases">
        <authorList>
            <person name="Kim M."/>
        </authorList>
    </citation>
    <scope>NUCLEOTIDE SEQUENCE [LARGE SCALE GENOMIC DNA]</scope>
    <source>
        <strain evidence="1 2">BT10</strain>
    </source>
</reference>
<dbReference type="AlphaFoldDB" id="A0A6P1NZK1"/>